<organism evidence="6 7">
    <name type="scientific">Megasphaera massiliensis</name>
    <dbReference type="NCBI Taxonomy" id="1232428"/>
    <lineage>
        <taxon>Bacteria</taxon>
        <taxon>Bacillati</taxon>
        <taxon>Bacillota</taxon>
        <taxon>Negativicutes</taxon>
        <taxon>Veillonellales</taxon>
        <taxon>Veillonellaceae</taxon>
        <taxon>Megasphaera</taxon>
    </lineage>
</organism>
<evidence type="ECO:0000256" key="2">
    <source>
        <dbReference type="ARBA" id="ARBA00022692"/>
    </source>
</evidence>
<reference evidence="6 7" key="1">
    <citation type="submission" date="2022-06" db="EMBL/GenBank/DDBJ databases">
        <title>Isolation of gut microbiota from human fecal samples.</title>
        <authorList>
            <person name="Pamer E.G."/>
            <person name="Barat B."/>
            <person name="Waligurski E."/>
            <person name="Medina S."/>
            <person name="Paddock L."/>
            <person name="Mostad J."/>
        </authorList>
    </citation>
    <scope>NUCLEOTIDE SEQUENCE [LARGE SCALE GENOMIC DNA]</scope>
    <source>
        <strain evidence="6 7">DFI.1.1</strain>
    </source>
</reference>
<dbReference type="InterPro" id="IPR052894">
    <property type="entry name" value="AsmA-related"/>
</dbReference>
<proteinExistence type="predicted"/>
<evidence type="ECO:0000256" key="4">
    <source>
        <dbReference type="ARBA" id="ARBA00023136"/>
    </source>
</evidence>
<dbReference type="Proteomes" id="UP001206692">
    <property type="component" value="Unassembled WGS sequence"/>
</dbReference>
<evidence type="ECO:0000256" key="3">
    <source>
        <dbReference type="ARBA" id="ARBA00022989"/>
    </source>
</evidence>
<sequence>MKKQWIAACGFSAFFLSAGLALWMEKPALTQMASNMITTTANSKLNGTLGFSSLDISLTGQVVLAKPVIKDPQGRIVFEGEDVRIYVNPSKIVTALKEGEMLQALDTADVNKPVLHLWQNSDGSWNVTSILKKTDSTSDSGFRGVIRVHDGTVRAQLPDNTLVVGNDVTASVSFADYPSMAIDADMAVDGKKITAHGSYASSRQYDFVINAEAVDGRYASFLIPASNDVVLQKGTVKNAKVRVADSHKGFFMSGQADFADGKLDVNGIAVDELKGHADLTTNDVTLSGVEGLANGQSFRIDGKVVTNGDVPVFNLNVDVPGADVTAFSSYLPDGFSGTADFKGVVWGSAQDVSAKGTVGLHNFTYNGYTVDEASADVNYSDQAVTIDSLSAKAFGADIRGKGQYDVKTGAYAAEADVNGLDVTAVPKMPVAAMGVVSASLRAVGNSQDSSIAATGTVQASNLSYNGLTADQASADVTYDGHIVTVHNGHAEAGSGSLDISGSYDVDQQRPQFSFTAHDLPLDMASPLLSIPMSGTADAAGHIDGQNWDLAFSAKDGQIKGMAFDSINGSAHGQGKQIEIPALYWRRGEGLHTLTGRADLDSRTVDASLTTSHIRVEQLLPLVGKDDLPLTGWADNTVTIKGTLDNPSAVGSFRLTSGSYAGYLYKNISADYRLDKGTVYLSNGDISSYTASVALEGSIGDTLNLDVTGKNIDVSRLAPQNQTPRSGSFNLTAHIGGTMSAPTATGSLTAANLVVNQMVLNDIHGEFAYYDNILRLTNLHFSQLDGNYDANLIYNTKTSFIRGQATVVNGDIAGLIKVADFPVQDITGKLNGQIDVSGTSDNPTVSMKGNISQGTFGGETIDPSDVDISLEQGIVNINQLALKIGDGTLAAKGSYALHGPVALSVAAKQFPSKALMTVLGQKDFVVDAPIDFAADLSGTSDDLQADVSAQLGSGTANGISISGAFALFNIRRGMITVQQASASRDPYKISAKGTIPVSALSGGKTDESMDVDVQLANTGLDILTFLTPYVTEADGQIQGAVKVSGTLAAPRVTGDVTVQNGTIKFKDTAYPLSDINADLSFKGQSAVLSGKGTMDKKGKKDPGSISLSGNASWSGRSLDTYSFSADFADLYVDNPYYNGPLTGYINVTPGDGRPKIGGLMNIDNATIDVPLSLSESSSTPDLDLDFTVSLGDKVRLYNSALYDLMVTGAVSFKGSLEHPNPSGRFEATRGSVHYLDTNFRVSKAIADFSRYDSLLPYIDAEGISRVGQYTVMLTLRGQADNMDLLLRSDPPLTKPQIVSLITLRNSNGRPQSSIGEEDMSSLLGSGIRMTLNSLGITQSLEKALSLDMLTVTNGSLDLNDRNADVSNNYYNIEMGKYLFNDFMVTAAFGLNHNDNRFGIMYDLGSRFSLSAWTSSDNNFVGALYKYNF</sequence>
<accession>A0ABT1SU60</accession>
<evidence type="ECO:0000256" key="1">
    <source>
        <dbReference type="ARBA" id="ARBA00004167"/>
    </source>
</evidence>
<comment type="caution">
    <text evidence="6">The sequence shown here is derived from an EMBL/GenBank/DDBJ whole genome shotgun (WGS) entry which is preliminary data.</text>
</comment>
<evidence type="ECO:0000313" key="7">
    <source>
        <dbReference type="Proteomes" id="UP001206692"/>
    </source>
</evidence>
<keyword evidence="7" id="KW-1185">Reference proteome</keyword>
<keyword evidence="3" id="KW-1133">Transmembrane helix</keyword>
<feature type="domain" description="Translocation and assembly module TamB C-terminal" evidence="5">
    <location>
        <begin position="1100"/>
        <end position="1427"/>
    </location>
</feature>
<keyword evidence="4" id="KW-0472">Membrane</keyword>
<dbReference type="EMBL" id="JANGEW010000022">
    <property type="protein sequence ID" value="MCQ5343416.1"/>
    <property type="molecule type" value="Genomic_DNA"/>
</dbReference>
<dbReference type="PANTHER" id="PTHR30441">
    <property type="entry name" value="DUF748 DOMAIN-CONTAINING PROTEIN"/>
    <property type="match status" value="1"/>
</dbReference>
<gene>
    <name evidence="6" type="ORF">NE675_10350</name>
</gene>
<evidence type="ECO:0000313" key="6">
    <source>
        <dbReference type="EMBL" id="MCQ5343416.1"/>
    </source>
</evidence>
<evidence type="ECO:0000259" key="5">
    <source>
        <dbReference type="Pfam" id="PF04357"/>
    </source>
</evidence>
<keyword evidence="2" id="KW-0812">Transmembrane</keyword>
<name>A0ABT1SU60_9FIRM</name>
<comment type="subcellular location">
    <subcellularLocation>
        <location evidence="1">Membrane</location>
        <topology evidence="1">Single-pass membrane protein</topology>
    </subcellularLocation>
</comment>
<dbReference type="RefSeq" id="WP_062411856.1">
    <property type="nucleotide sequence ID" value="NZ_JAJCIO010000023.1"/>
</dbReference>
<dbReference type="Pfam" id="PF04357">
    <property type="entry name" value="TamB"/>
    <property type="match status" value="2"/>
</dbReference>
<dbReference type="PANTHER" id="PTHR30441:SF8">
    <property type="entry name" value="DUF748 DOMAIN-CONTAINING PROTEIN"/>
    <property type="match status" value="1"/>
</dbReference>
<protein>
    <submittedName>
        <fullName evidence="6">Translocation/assembly module TamB domain-containing protein</fullName>
    </submittedName>
</protein>
<dbReference type="InterPro" id="IPR007452">
    <property type="entry name" value="TamB_C"/>
</dbReference>
<feature type="domain" description="Translocation and assembly module TamB C-terminal" evidence="5">
    <location>
        <begin position="987"/>
        <end position="1082"/>
    </location>
</feature>